<evidence type="ECO:0000313" key="1">
    <source>
        <dbReference type="EMBL" id="KKM67362.1"/>
    </source>
</evidence>
<organism evidence="1">
    <name type="scientific">marine sediment metagenome</name>
    <dbReference type="NCBI Taxonomy" id="412755"/>
    <lineage>
        <taxon>unclassified sequences</taxon>
        <taxon>metagenomes</taxon>
        <taxon>ecological metagenomes</taxon>
    </lineage>
</organism>
<gene>
    <name evidence="1" type="ORF">LCGC14_1471820</name>
</gene>
<feature type="non-terminal residue" evidence="1">
    <location>
        <position position="1"/>
    </location>
</feature>
<accession>A0A0F9MDX1</accession>
<dbReference type="AlphaFoldDB" id="A0A0F9MDX1"/>
<name>A0A0F9MDX1_9ZZZZ</name>
<sequence>TSGAHDNHYLYFTGKWDSVSGTSVDCTSSNDSPQYWALVSYGPDRDKDIEDIDGYDSARDAVIAGTNRYDSDSGITSSGDIVIIGP</sequence>
<comment type="caution">
    <text evidence="1">The sequence shown here is derived from an EMBL/GenBank/DDBJ whole genome shotgun (WGS) entry which is preliminary data.</text>
</comment>
<protein>
    <submittedName>
        <fullName evidence="1">Uncharacterized protein</fullName>
    </submittedName>
</protein>
<proteinExistence type="predicted"/>
<reference evidence="1" key="1">
    <citation type="journal article" date="2015" name="Nature">
        <title>Complex archaea that bridge the gap between prokaryotes and eukaryotes.</title>
        <authorList>
            <person name="Spang A."/>
            <person name="Saw J.H."/>
            <person name="Jorgensen S.L."/>
            <person name="Zaremba-Niedzwiedzka K."/>
            <person name="Martijn J."/>
            <person name="Lind A.E."/>
            <person name="van Eijk R."/>
            <person name="Schleper C."/>
            <person name="Guy L."/>
            <person name="Ettema T.J."/>
        </authorList>
    </citation>
    <scope>NUCLEOTIDE SEQUENCE</scope>
</reference>
<dbReference type="EMBL" id="LAZR01010361">
    <property type="protein sequence ID" value="KKM67362.1"/>
    <property type="molecule type" value="Genomic_DNA"/>
</dbReference>